<keyword evidence="2" id="KW-1185">Reference proteome</keyword>
<reference evidence="1 2" key="1">
    <citation type="journal article" date="2021" name="Nat. Commun.">
        <title>Genetic determinants of endophytism in the Arabidopsis root mycobiome.</title>
        <authorList>
            <person name="Mesny F."/>
            <person name="Miyauchi S."/>
            <person name="Thiergart T."/>
            <person name="Pickel B."/>
            <person name="Atanasova L."/>
            <person name="Karlsson M."/>
            <person name="Huettel B."/>
            <person name="Barry K.W."/>
            <person name="Haridas S."/>
            <person name="Chen C."/>
            <person name="Bauer D."/>
            <person name="Andreopoulos W."/>
            <person name="Pangilinan J."/>
            <person name="LaButti K."/>
            <person name="Riley R."/>
            <person name="Lipzen A."/>
            <person name="Clum A."/>
            <person name="Drula E."/>
            <person name="Henrissat B."/>
            <person name="Kohler A."/>
            <person name="Grigoriev I.V."/>
            <person name="Martin F.M."/>
            <person name="Hacquard S."/>
        </authorList>
    </citation>
    <scope>NUCLEOTIDE SEQUENCE [LARGE SCALE GENOMIC DNA]</scope>
    <source>
        <strain evidence="1 2">MPI-SDFR-AT-0079</strain>
    </source>
</reference>
<evidence type="ECO:0000313" key="1">
    <source>
        <dbReference type="EMBL" id="KAH6649724.1"/>
    </source>
</evidence>
<gene>
    <name evidence="1" type="ORF">F5144DRAFT_19460</name>
</gene>
<accession>A0ACB7PLI2</accession>
<dbReference type="Proteomes" id="UP000724584">
    <property type="component" value="Unassembled WGS sequence"/>
</dbReference>
<organism evidence="1 2">
    <name type="scientific">Chaetomium tenue</name>
    <dbReference type="NCBI Taxonomy" id="1854479"/>
    <lineage>
        <taxon>Eukaryota</taxon>
        <taxon>Fungi</taxon>
        <taxon>Dikarya</taxon>
        <taxon>Ascomycota</taxon>
        <taxon>Pezizomycotina</taxon>
        <taxon>Sordariomycetes</taxon>
        <taxon>Sordariomycetidae</taxon>
        <taxon>Sordariales</taxon>
        <taxon>Chaetomiaceae</taxon>
        <taxon>Chaetomium</taxon>
    </lineage>
</organism>
<proteinExistence type="predicted"/>
<sequence length="231" mass="25240">MENTKQAGGARSPSRSPERSLGAWTGIVYFVLNPSLDMSGGPRAAATRHSGISPRTIATQAQQAAARAQPRKHGAELRPRTVVADGLQSTLPLRNDEIHWRQSNVAVARCSRIDPSGTCVGDPEGRRHLECPGCSPTQPPATQNARSATASGREPYKMHYMSAQRQPFRQSNLCGTLAQSNDSSEQRTASVMAYDRAHIRLHPEERCVTSPSNRVFGCIFTTEVNRRNGQH</sequence>
<protein>
    <submittedName>
        <fullName evidence="1">Uncharacterized protein</fullName>
    </submittedName>
</protein>
<dbReference type="EMBL" id="JAGIZQ010000001">
    <property type="protein sequence ID" value="KAH6649724.1"/>
    <property type="molecule type" value="Genomic_DNA"/>
</dbReference>
<comment type="caution">
    <text evidence="1">The sequence shown here is derived from an EMBL/GenBank/DDBJ whole genome shotgun (WGS) entry which is preliminary data.</text>
</comment>
<evidence type="ECO:0000313" key="2">
    <source>
        <dbReference type="Proteomes" id="UP000724584"/>
    </source>
</evidence>
<name>A0ACB7PLI2_9PEZI</name>